<reference evidence="1 2" key="1">
    <citation type="submission" date="2015-06" db="EMBL/GenBank/DDBJ databases">
        <title>Draft genome of the ant-associated black yeast Phialophora attae CBS 131958.</title>
        <authorList>
            <person name="Moreno L.F."/>
            <person name="Stielow B.J."/>
            <person name="de Hoog S."/>
            <person name="Vicente V.A."/>
            <person name="Weiss V.A."/>
            <person name="de Vries M."/>
            <person name="Cruz L.M."/>
            <person name="Souza E.M."/>
        </authorList>
    </citation>
    <scope>NUCLEOTIDE SEQUENCE [LARGE SCALE GENOMIC DNA]</scope>
    <source>
        <strain evidence="1 2">CBS 131958</strain>
    </source>
</reference>
<dbReference type="VEuPathDB" id="FungiDB:AB675_1190"/>
<accession>A0A0N1H1D1</accession>
<organism evidence="1 2">
    <name type="scientific">Cyphellophora attinorum</name>
    <dbReference type="NCBI Taxonomy" id="1664694"/>
    <lineage>
        <taxon>Eukaryota</taxon>
        <taxon>Fungi</taxon>
        <taxon>Dikarya</taxon>
        <taxon>Ascomycota</taxon>
        <taxon>Pezizomycotina</taxon>
        <taxon>Eurotiomycetes</taxon>
        <taxon>Chaetothyriomycetidae</taxon>
        <taxon>Chaetothyriales</taxon>
        <taxon>Cyphellophoraceae</taxon>
        <taxon>Cyphellophora</taxon>
    </lineage>
</organism>
<comment type="caution">
    <text evidence="1">The sequence shown here is derived from an EMBL/GenBank/DDBJ whole genome shotgun (WGS) entry which is preliminary data.</text>
</comment>
<dbReference type="Proteomes" id="UP000038010">
    <property type="component" value="Unassembled WGS sequence"/>
</dbReference>
<evidence type="ECO:0000313" key="2">
    <source>
        <dbReference type="Proteomes" id="UP000038010"/>
    </source>
</evidence>
<gene>
    <name evidence="1" type="ORF">AB675_1190</name>
</gene>
<dbReference type="EMBL" id="LFJN01000020">
    <property type="protein sequence ID" value="KPI38122.1"/>
    <property type="molecule type" value="Genomic_DNA"/>
</dbReference>
<dbReference type="RefSeq" id="XP_017998085.1">
    <property type="nucleotide sequence ID" value="XM_018140798.1"/>
</dbReference>
<dbReference type="GeneID" id="28732668"/>
<protein>
    <submittedName>
        <fullName evidence="1">Uncharacterized protein</fullName>
    </submittedName>
</protein>
<proteinExistence type="predicted"/>
<sequence length="71" mass="7737">MPARFGLLQSNSGLFVTGWQSAIGNTGRHGYGRVHAERPNKVQVQAISFASPTPVAPRAKRKNQIPTTYSE</sequence>
<dbReference type="AlphaFoldDB" id="A0A0N1H1D1"/>
<evidence type="ECO:0000313" key="1">
    <source>
        <dbReference type="EMBL" id="KPI38122.1"/>
    </source>
</evidence>
<name>A0A0N1H1D1_9EURO</name>
<keyword evidence="2" id="KW-1185">Reference proteome</keyword>